<protein>
    <submittedName>
        <fullName evidence="1">Uncharacterized protein</fullName>
    </submittedName>
</protein>
<dbReference type="EMBL" id="JANVFS010000018">
    <property type="protein sequence ID" value="KAJ4477791.1"/>
    <property type="molecule type" value="Genomic_DNA"/>
</dbReference>
<name>A0A9W9DNB8_9AGAR</name>
<dbReference type="Proteomes" id="UP001150238">
    <property type="component" value="Unassembled WGS sequence"/>
</dbReference>
<feature type="non-terminal residue" evidence="1">
    <location>
        <position position="1"/>
    </location>
</feature>
<evidence type="ECO:0000313" key="2">
    <source>
        <dbReference type="Proteomes" id="UP001150238"/>
    </source>
</evidence>
<accession>A0A9W9DNB8</accession>
<comment type="caution">
    <text evidence="1">The sequence shown here is derived from an EMBL/GenBank/DDBJ whole genome shotgun (WGS) entry which is preliminary data.</text>
</comment>
<reference evidence="1" key="2">
    <citation type="journal article" date="2023" name="Proc. Natl. Acad. Sci. U.S.A.">
        <title>A global phylogenomic analysis of the shiitake genus Lentinula.</title>
        <authorList>
            <person name="Sierra-Patev S."/>
            <person name="Min B."/>
            <person name="Naranjo-Ortiz M."/>
            <person name="Looney B."/>
            <person name="Konkel Z."/>
            <person name="Slot J.C."/>
            <person name="Sakamoto Y."/>
            <person name="Steenwyk J.L."/>
            <person name="Rokas A."/>
            <person name="Carro J."/>
            <person name="Camarero S."/>
            <person name="Ferreira P."/>
            <person name="Molpeceres G."/>
            <person name="Ruiz-Duenas F.J."/>
            <person name="Serrano A."/>
            <person name="Henrissat B."/>
            <person name="Drula E."/>
            <person name="Hughes K.W."/>
            <person name="Mata J.L."/>
            <person name="Ishikawa N.K."/>
            <person name="Vargas-Isla R."/>
            <person name="Ushijima S."/>
            <person name="Smith C.A."/>
            <person name="Donoghue J."/>
            <person name="Ahrendt S."/>
            <person name="Andreopoulos W."/>
            <person name="He G."/>
            <person name="LaButti K."/>
            <person name="Lipzen A."/>
            <person name="Ng V."/>
            <person name="Riley R."/>
            <person name="Sandor L."/>
            <person name="Barry K."/>
            <person name="Martinez A.T."/>
            <person name="Xiao Y."/>
            <person name="Gibbons J.G."/>
            <person name="Terashima K."/>
            <person name="Grigoriev I.V."/>
            <person name="Hibbett D."/>
        </authorList>
    </citation>
    <scope>NUCLEOTIDE SEQUENCE</scope>
    <source>
        <strain evidence="1">Sp2 HRB7682 ss15</strain>
    </source>
</reference>
<dbReference type="AlphaFoldDB" id="A0A9W9DNB8"/>
<sequence length="74" mass="8397">MTMIIAGRLMNLLHPTRAQNSTGIVNITFRASKVAFKSQAGVGIYYQGRSSMEDSICLTWDRQYTEQSFMVMSR</sequence>
<reference evidence="1" key="1">
    <citation type="submission" date="2022-08" db="EMBL/GenBank/DDBJ databases">
        <authorList>
            <consortium name="DOE Joint Genome Institute"/>
            <person name="Min B."/>
            <person name="Riley R."/>
            <person name="Sierra-Patev S."/>
            <person name="Naranjo-Ortiz M."/>
            <person name="Looney B."/>
            <person name="Konkel Z."/>
            <person name="Slot J.C."/>
            <person name="Sakamoto Y."/>
            <person name="Steenwyk J.L."/>
            <person name="Rokas A."/>
            <person name="Carro J."/>
            <person name="Camarero S."/>
            <person name="Ferreira P."/>
            <person name="Molpeceres G."/>
            <person name="Ruiz-Duenas F.J."/>
            <person name="Serrano A."/>
            <person name="Henrissat B."/>
            <person name="Drula E."/>
            <person name="Hughes K.W."/>
            <person name="Mata J.L."/>
            <person name="Ishikawa N.K."/>
            <person name="Vargas-Isla R."/>
            <person name="Ushijima S."/>
            <person name="Smith C.A."/>
            <person name="Ahrendt S."/>
            <person name="Andreopoulos W."/>
            <person name="He G."/>
            <person name="Labutti K."/>
            <person name="Lipzen A."/>
            <person name="Ng V."/>
            <person name="Sandor L."/>
            <person name="Barry K."/>
            <person name="Martinez A.T."/>
            <person name="Xiao Y."/>
            <person name="Gibbons J.G."/>
            <person name="Terashima K."/>
            <person name="Hibbett D.S."/>
            <person name="Grigoriev I.V."/>
        </authorList>
    </citation>
    <scope>NUCLEOTIDE SEQUENCE</scope>
    <source>
        <strain evidence="1">Sp2 HRB7682 ss15</strain>
    </source>
</reference>
<proteinExistence type="predicted"/>
<organism evidence="1 2">
    <name type="scientific">Lentinula lateritia</name>
    <dbReference type="NCBI Taxonomy" id="40482"/>
    <lineage>
        <taxon>Eukaryota</taxon>
        <taxon>Fungi</taxon>
        <taxon>Dikarya</taxon>
        <taxon>Basidiomycota</taxon>
        <taxon>Agaricomycotina</taxon>
        <taxon>Agaricomycetes</taxon>
        <taxon>Agaricomycetidae</taxon>
        <taxon>Agaricales</taxon>
        <taxon>Marasmiineae</taxon>
        <taxon>Omphalotaceae</taxon>
        <taxon>Lentinula</taxon>
    </lineage>
</organism>
<gene>
    <name evidence="1" type="ORF">C8J55DRAFT_515571</name>
</gene>
<evidence type="ECO:0000313" key="1">
    <source>
        <dbReference type="EMBL" id="KAJ4477791.1"/>
    </source>
</evidence>